<accession>A0A0R1VPH4</accession>
<dbReference type="eggNOG" id="COG3022">
    <property type="taxonomic scope" value="Bacteria"/>
</dbReference>
<dbReference type="AlphaFoldDB" id="A0A0R1VPH4"/>
<dbReference type="PANTHER" id="PTHR30283">
    <property type="entry name" value="PEROXIDE STRESS RESPONSE PROTEIN YAAA"/>
    <property type="match status" value="1"/>
</dbReference>
<dbReference type="PANTHER" id="PTHR30283:SF4">
    <property type="entry name" value="PEROXIDE STRESS RESISTANCE PROTEIN YAAA"/>
    <property type="match status" value="1"/>
</dbReference>
<dbReference type="PATRIC" id="fig|1423767.3.peg.765"/>
<dbReference type="GO" id="GO:0033194">
    <property type="term" value="P:response to hydroperoxide"/>
    <property type="evidence" value="ECO:0007669"/>
    <property type="project" value="TreeGrafter"/>
</dbReference>
<comment type="similarity">
    <text evidence="1">Belongs to the UPF0246 family.</text>
</comment>
<evidence type="ECO:0000313" key="3">
    <source>
        <dbReference type="Proteomes" id="UP000051307"/>
    </source>
</evidence>
<dbReference type="HAMAP" id="MF_00652">
    <property type="entry name" value="UPF0246"/>
    <property type="match status" value="1"/>
</dbReference>
<sequence>MLITNLVYRKGIKMKIIIAPAKIMKIDRDSFPVQSKPEFLTKIRILEHFLKSRTKEQLDTLWHASQKVTEQSILQLKNMDLDDRLTPAILAFSGIQYQYMAPDIFTQPALDYIQKNLRILSGFYGMLRPFDGVCPYRLELNTKMIGFRDYSLYHFWCDDIANSLFKEDDIVINLASKQYMRLIKPYLNEKRRMITIDFQELKNGEWKTVGVHAKMARGEMVRFMAENQIKNPADLRDFHDFEFQFEPEVSSDDHYIFRTDFDFSQR</sequence>
<evidence type="ECO:0000256" key="1">
    <source>
        <dbReference type="HAMAP-Rule" id="MF_00652"/>
    </source>
</evidence>
<name>A0A0R1VPH4_9LACO</name>
<gene>
    <name evidence="2" type="ORF">FC59_GL000739</name>
</gene>
<dbReference type="GO" id="GO:0005829">
    <property type="term" value="C:cytosol"/>
    <property type="evidence" value="ECO:0007669"/>
    <property type="project" value="TreeGrafter"/>
</dbReference>
<dbReference type="NCBIfam" id="NF002543">
    <property type="entry name" value="PRK02101.1-4"/>
    <property type="match status" value="1"/>
</dbReference>
<dbReference type="Pfam" id="PF03883">
    <property type="entry name" value="H2O2_YaaD"/>
    <property type="match status" value="1"/>
</dbReference>
<reference evidence="2 3" key="1">
    <citation type="journal article" date="2015" name="Genome Announc.">
        <title>Expanding the biotechnology potential of lactobacilli through comparative genomics of 213 strains and associated genera.</title>
        <authorList>
            <person name="Sun Z."/>
            <person name="Harris H.M."/>
            <person name="McCann A."/>
            <person name="Guo C."/>
            <person name="Argimon S."/>
            <person name="Zhang W."/>
            <person name="Yang X."/>
            <person name="Jeffery I.B."/>
            <person name="Cooney J.C."/>
            <person name="Kagawa T.F."/>
            <person name="Liu W."/>
            <person name="Song Y."/>
            <person name="Salvetti E."/>
            <person name="Wrobel A."/>
            <person name="Rasinkangas P."/>
            <person name="Parkhill J."/>
            <person name="Rea M.C."/>
            <person name="O'Sullivan O."/>
            <person name="Ritari J."/>
            <person name="Douillard F.P."/>
            <person name="Paul Ross R."/>
            <person name="Yang R."/>
            <person name="Briner A.E."/>
            <person name="Felis G.E."/>
            <person name="de Vos W.M."/>
            <person name="Barrangou R."/>
            <person name="Klaenhammer T.R."/>
            <person name="Caufield P.W."/>
            <person name="Cui Y."/>
            <person name="Zhang H."/>
            <person name="O'Toole P.W."/>
        </authorList>
    </citation>
    <scope>NUCLEOTIDE SEQUENCE [LARGE SCALE GENOMIC DNA]</scope>
    <source>
        <strain evidence="2 3">DSM 16761</strain>
    </source>
</reference>
<dbReference type="EMBL" id="AZFU01000001">
    <property type="protein sequence ID" value="KRM07309.1"/>
    <property type="molecule type" value="Genomic_DNA"/>
</dbReference>
<proteinExistence type="inferred from homology"/>
<organism evidence="2 3">
    <name type="scientific">Lactobacillus kitasatonis DSM 16761 = JCM 1039</name>
    <dbReference type="NCBI Taxonomy" id="1423767"/>
    <lineage>
        <taxon>Bacteria</taxon>
        <taxon>Bacillati</taxon>
        <taxon>Bacillota</taxon>
        <taxon>Bacilli</taxon>
        <taxon>Lactobacillales</taxon>
        <taxon>Lactobacillaceae</taxon>
        <taxon>Lactobacillus</taxon>
    </lineage>
</organism>
<dbReference type="InterPro" id="IPR005583">
    <property type="entry name" value="YaaA"/>
</dbReference>
<dbReference type="Proteomes" id="UP000051307">
    <property type="component" value="Unassembled WGS sequence"/>
</dbReference>
<comment type="caution">
    <text evidence="2">The sequence shown here is derived from an EMBL/GenBank/DDBJ whole genome shotgun (WGS) entry which is preliminary data.</text>
</comment>
<protein>
    <recommendedName>
        <fullName evidence="1">UPF0246 protein FC59_GL000739</fullName>
    </recommendedName>
</protein>
<evidence type="ECO:0000313" key="2">
    <source>
        <dbReference type="EMBL" id="KRM07309.1"/>
    </source>
</evidence>